<organism evidence="4">
    <name type="scientific">marine metagenome</name>
    <dbReference type="NCBI Taxonomy" id="408172"/>
    <lineage>
        <taxon>unclassified sequences</taxon>
        <taxon>metagenomes</taxon>
        <taxon>ecological metagenomes</taxon>
    </lineage>
</organism>
<dbReference type="GO" id="GO:0006654">
    <property type="term" value="P:phosphatidic acid biosynthetic process"/>
    <property type="evidence" value="ECO:0007669"/>
    <property type="project" value="TreeGrafter"/>
</dbReference>
<dbReference type="InterPro" id="IPR002123">
    <property type="entry name" value="Plipid/glycerol_acylTrfase"/>
</dbReference>
<dbReference type="CDD" id="cd07989">
    <property type="entry name" value="LPLAT_AGPAT-like"/>
    <property type="match status" value="1"/>
</dbReference>
<feature type="domain" description="Phospholipid/glycerol acyltransferase" evidence="3">
    <location>
        <begin position="62"/>
        <end position="169"/>
    </location>
</feature>
<gene>
    <name evidence="4" type="ORF">METZ01_LOCUS452449</name>
</gene>
<dbReference type="SMART" id="SM00563">
    <property type="entry name" value="PlsC"/>
    <property type="match status" value="1"/>
</dbReference>
<accession>A0A382ZX92</accession>
<dbReference type="PANTHER" id="PTHR10434">
    <property type="entry name" value="1-ACYL-SN-GLYCEROL-3-PHOSPHATE ACYLTRANSFERASE"/>
    <property type="match status" value="1"/>
</dbReference>
<feature type="non-terminal residue" evidence="4">
    <location>
        <position position="172"/>
    </location>
</feature>
<protein>
    <recommendedName>
        <fullName evidence="3">Phospholipid/glycerol acyltransferase domain-containing protein</fullName>
    </recommendedName>
</protein>
<dbReference type="Pfam" id="PF01553">
    <property type="entry name" value="Acyltransferase"/>
    <property type="match status" value="1"/>
</dbReference>
<reference evidence="4" key="1">
    <citation type="submission" date="2018-05" db="EMBL/GenBank/DDBJ databases">
        <authorList>
            <person name="Lanie J.A."/>
            <person name="Ng W.-L."/>
            <person name="Kazmierczak K.M."/>
            <person name="Andrzejewski T.M."/>
            <person name="Davidsen T.M."/>
            <person name="Wayne K.J."/>
            <person name="Tettelin H."/>
            <person name="Glass J.I."/>
            <person name="Rusch D."/>
            <person name="Podicherti R."/>
            <person name="Tsui H.-C.T."/>
            <person name="Winkler M.E."/>
        </authorList>
    </citation>
    <scope>NUCLEOTIDE SEQUENCE</scope>
</reference>
<dbReference type="SUPFAM" id="SSF69593">
    <property type="entry name" value="Glycerol-3-phosphate (1)-acyltransferase"/>
    <property type="match status" value="1"/>
</dbReference>
<name>A0A382ZX92_9ZZZZ</name>
<evidence type="ECO:0000256" key="2">
    <source>
        <dbReference type="ARBA" id="ARBA00023315"/>
    </source>
</evidence>
<dbReference type="PANTHER" id="PTHR10434:SF11">
    <property type="entry name" value="1-ACYL-SN-GLYCEROL-3-PHOSPHATE ACYLTRANSFERASE"/>
    <property type="match status" value="1"/>
</dbReference>
<dbReference type="AlphaFoldDB" id="A0A382ZX92"/>
<keyword evidence="1" id="KW-0808">Transferase</keyword>
<keyword evidence="2" id="KW-0012">Acyltransferase</keyword>
<sequence>MLQFADNPYHYYPPKPNRLIAWLGEQWNGQCHLPGPQHLIGSVQVEGFKAVQEINHRHGARLLLLPNHSTHSDPQIMVEACRQIGLWSIFMAAYDVFERDPKLAWVMQRMGAFSVNRDGSDRQSLKDAVETVIDGRYGLTIFPEGNVYFMNDRVTPFLEGPAYIAMKAQQQL</sequence>
<dbReference type="EMBL" id="UINC01187072">
    <property type="protein sequence ID" value="SVD99595.1"/>
    <property type="molecule type" value="Genomic_DNA"/>
</dbReference>
<evidence type="ECO:0000256" key="1">
    <source>
        <dbReference type="ARBA" id="ARBA00022679"/>
    </source>
</evidence>
<dbReference type="GO" id="GO:0003841">
    <property type="term" value="F:1-acylglycerol-3-phosphate O-acyltransferase activity"/>
    <property type="evidence" value="ECO:0007669"/>
    <property type="project" value="TreeGrafter"/>
</dbReference>
<proteinExistence type="predicted"/>
<evidence type="ECO:0000313" key="4">
    <source>
        <dbReference type="EMBL" id="SVD99595.1"/>
    </source>
</evidence>
<evidence type="ECO:0000259" key="3">
    <source>
        <dbReference type="SMART" id="SM00563"/>
    </source>
</evidence>